<evidence type="ECO:0000256" key="6">
    <source>
        <dbReference type="SAM" id="MobiDB-lite"/>
    </source>
</evidence>
<dbReference type="InterPro" id="IPR044837">
    <property type="entry name" value="REM16-like"/>
</dbReference>
<evidence type="ECO:0000313" key="9">
    <source>
        <dbReference type="Proteomes" id="UP000019116"/>
    </source>
</evidence>
<keyword evidence="5" id="KW-0539">Nucleus</keyword>
<dbReference type="Pfam" id="PF02362">
    <property type="entry name" value="B3"/>
    <property type="match status" value="2"/>
</dbReference>
<feature type="region of interest" description="Disordered" evidence="6">
    <location>
        <begin position="223"/>
        <end position="493"/>
    </location>
</feature>
<feature type="domain" description="TF-B3" evidence="7">
    <location>
        <begin position="106"/>
        <end position="198"/>
    </location>
</feature>
<feature type="compositionally biased region" description="Acidic residues" evidence="6">
    <location>
        <begin position="280"/>
        <end position="297"/>
    </location>
</feature>
<dbReference type="SUPFAM" id="SSF101936">
    <property type="entry name" value="DNA-binding pseudobarrel domain"/>
    <property type="match status" value="2"/>
</dbReference>
<evidence type="ECO:0000256" key="1">
    <source>
        <dbReference type="ARBA" id="ARBA00004123"/>
    </source>
</evidence>
<evidence type="ECO:0000313" key="8">
    <source>
        <dbReference type="EnsemblPlants" id="TraesCS2B02G498000.1"/>
    </source>
</evidence>
<gene>
    <name evidence="8" type="primary">LOC123042191</name>
</gene>
<feature type="compositionally biased region" description="Acidic residues" evidence="6">
    <location>
        <begin position="254"/>
        <end position="266"/>
    </location>
</feature>
<dbReference type="InterPro" id="IPR003340">
    <property type="entry name" value="B3_DNA-bd"/>
</dbReference>
<keyword evidence="2" id="KW-0805">Transcription regulation</keyword>
<dbReference type="EnsemblPlants" id="TraesCS2B02G498000.1">
    <property type="protein sequence ID" value="TraesCS2B02G498000.1"/>
    <property type="gene ID" value="TraesCS2B02G498000"/>
</dbReference>
<keyword evidence="4" id="KW-0804">Transcription</keyword>
<comment type="subcellular location">
    <subcellularLocation>
        <location evidence="1">Nucleus</location>
    </subcellularLocation>
</comment>
<feature type="compositionally biased region" description="Basic and acidic residues" evidence="6">
    <location>
        <begin position="426"/>
        <end position="443"/>
    </location>
</feature>
<dbReference type="Proteomes" id="UP000019116">
    <property type="component" value="Chromosome 2B"/>
</dbReference>
<accession>A0A3B6CDE7</accession>
<evidence type="ECO:0000259" key="7">
    <source>
        <dbReference type="PROSITE" id="PS50863"/>
    </source>
</evidence>
<dbReference type="GO" id="GO:0005634">
    <property type="term" value="C:nucleus"/>
    <property type="evidence" value="ECO:0007669"/>
    <property type="project" value="UniProtKB-SubCell"/>
</dbReference>
<dbReference type="SMR" id="A0A3B6CDE7"/>
<evidence type="ECO:0000256" key="4">
    <source>
        <dbReference type="ARBA" id="ARBA00023163"/>
    </source>
</evidence>
<dbReference type="CDD" id="cd10017">
    <property type="entry name" value="B3_DNA"/>
    <property type="match status" value="2"/>
</dbReference>
<evidence type="ECO:0000256" key="2">
    <source>
        <dbReference type="ARBA" id="ARBA00023015"/>
    </source>
</evidence>
<reference evidence="8" key="1">
    <citation type="submission" date="2018-08" db="EMBL/GenBank/DDBJ databases">
        <authorList>
            <person name="Rossello M."/>
        </authorList>
    </citation>
    <scope>NUCLEOTIDE SEQUENCE [LARGE SCALE GENOMIC DNA]</scope>
    <source>
        <strain evidence="8">cv. Chinese Spring</strain>
    </source>
</reference>
<dbReference type="STRING" id="4565.A0A3B6CDE7"/>
<dbReference type="InterPro" id="IPR015300">
    <property type="entry name" value="DNA-bd_pseudobarrel_sf"/>
</dbReference>
<sequence length="724" mass="81913">MGMIDDKQNVKVKGGGENVNVKEKKKRNKEEGDKKKEEMKMAKYKEEQERTRGNDKDNEKEKEKDDRSKREENEKKMKAHKERKKDKENDEEEEKSKQQNDKKNCPQFFWSLITSSYMEQVTIPEDFHKYLEDCTGVVSLRGPSGNLWPVELAKISGELCFARGWKEFLCDHRIVYGYLLVFRYDGKSQFSVTVFLPTSCEAPYAFLAEPRHMGATAVAAEDENGHTGTNADGTAPQEEDSHIGTGADGTPQNEGEEEDASEEYEGFDNMSVDANRTGPQEEEEDALSENPENEEDSEWRSAPSQQQKEDQDKIDNGFVVGKRTRFRKVDDIMIEVVGSRKSKAKEGKRHEALSGDSECEGEALGDSLAKSGHRPPRKSKANEEKRPEAPSGDSLAELVRHSPRKSKAEGKRSTALASKGAASRDSLAESKRRPPKKPKEAKGKRPQAPCSHSESEGAASGDSLAELVRRPPKKSRAEGKGSAASSASKGMASSHSLAGVFAPESVCKDLTKLHKSFGKKHSMKAQFPMFNKSNSENQPGRVIVKVQRRPELKSQRRPITQRDEEYAMERTQRFQSKRPFVIKEMKHTDVYVSYFMVIDQILLWMDTHILKLHCSLTDRPGTLQIIPDMFVEKFLPKESRKMTLWDPQAKPWKVWYEYTGGECPRAAFSAGWGALAMENYLEERDLCVFELLDDDYNIKLHVYRAVLDISPFALAPKYRQQGCA</sequence>
<organism evidence="8">
    <name type="scientific">Triticum aestivum</name>
    <name type="common">Wheat</name>
    <dbReference type="NCBI Taxonomy" id="4565"/>
    <lineage>
        <taxon>Eukaryota</taxon>
        <taxon>Viridiplantae</taxon>
        <taxon>Streptophyta</taxon>
        <taxon>Embryophyta</taxon>
        <taxon>Tracheophyta</taxon>
        <taxon>Spermatophyta</taxon>
        <taxon>Magnoliopsida</taxon>
        <taxon>Liliopsida</taxon>
        <taxon>Poales</taxon>
        <taxon>Poaceae</taxon>
        <taxon>BOP clade</taxon>
        <taxon>Pooideae</taxon>
        <taxon>Triticodae</taxon>
        <taxon>Triticeae</taxon>
        <taxon>Triticinae</taxon>
        <taxon>Triticum</taxon>
    </lineage>
</organism>
<evidence type="ECO:0000256" key="5">
    <source>
        <dbReference type="ARBA" id="ARBA00023242"/>
    </source>
</evidence>
<dbReference type="GO" id="GO:0003677">
    <property type="term" value="F:DNA binding"/>
    <property type="evidence" value="ECO:0007669"/>
    <property type="project" value="UniProtKB-KW"/>
</dbReference>
<dbReference type="PANTHER" id="PTHR31391">
    <property type="entry name" value="B3 DOMAIN-CONTAINING PROTEIN OS11G0197600-RELATED"/>
    <property type="match status" value="1"/>
</dbReference>
<dbReference type="Gramene" id="TraesCS2B02G498000.1">
    <property type="protein sequence ID" value="TraesCS2B02G498000.1"/>
    <property type="gene ID" value="TraesCS2B02G498000"/>
</dbReference>
<proteinExistence type="predicted"/>
<dbReference type="Gramene" id="TraesCS2B03G1253600.1">
    <property type="protein sequence ID" value="TraesCS2B03G1253600.1.CDS"/>
    <property type="gene ID" value="TraesCS2B03G1253600"/>
</dbReference>
<dbReference type="SMART" id="SM01019">
    <property type="entry name" value="B3"/>
    <property type="match status" value="2"/>
</dbReference>
<keyword evidence="3" id="KW-0238">DNA-binding</keyword>
<feature type="compositionally biased region" description="Basic and acidic residues" evidence="6">
    <location>
        <begin position="344"/>
        <end position="353"/>
    </location>
</feature>
<evidence type="ECO:0000256" key="3">
    <source>
        <dbReference type="ARBA" id="ARBA00023125"/>
    </source>
</evidence>
<feature type="compositionally biased region" description="Low complexity" evidence="6">
    <location>
        <begin position="480"/>
        <end position="493"/>
    </location>
</feature>
<dbReference type="PROSITE" id="PS50863">
    <property type="entry name" value="B3"/>
    <property type="match status" value="2"/>
</dbReference>
<feature type="domain" description="TF-B3" evidence="7">
    <location>
        <begin position="609"/>
        <end position="706"/>
    </location>
</feature>
<dbReference type="AlphaFoldDB" id="A0A3B6CDE7"/>
<dbReference type="OrthoDB" id="687155at2759"/>
<dbReference type="Gene3D" id="2.40.330.10">
    <property type="entry name" value="DNA-binding pseudobarrel domain"/>
    <property type="match status" value="2"/>
</dbReference>
<dbReference type="PANTHER" id="PTHR31391:SF122">
    <property type="entry name" value="TF-B3 DOMAIN-CONTAINING PROTEIN"/>
    <property type="match status" value="1"/>
</dbReference>
<name>A0A3B6CDE7_WHEAT</name>
<protein>
    <recommendedName>
        <fullName evidence="7">TF-B3 domain-containing protein</fullName>
    </recommendedName>
</protein>
<feature type="region of interest" description="Disordered" evidence="6">
    <location>
        <begin position="1"/>
        <end position="100"/>
    </location>
</feature>
<feature type="compositionally biased region" description="Basic and acidic residues" evidence="6">
    <location>
        <begin position="28"/>
        <end position="76"/>
    </location>
</feature>
<keyword evidence="9" id="KW-1185">Reference proteome</keyword>
<reference evidence="8" key="2">
    <citation type="submission" date="2018-10" db="UniProtKB">
        <authorList>
            <consortium name="EnsemblPlants"/>
        </authorList>
    </citation>
    <scope>IDENTIFICATION</scope>
</reference>